<keyword evidence="2" id="KW-1185">Reference proteome</keyword>
<proteinExistence type="predicted"/>
<name>A0ABR8PQY3_9CLOT</name>
<dbReference type="EMBL" id="JACSRA010000005">
    <property type="protein sequence ID" value="MBD7910589.1"/>
    <property type="molecule type" value="Genomic_DNA"/>
</dbReference>
<organism evidence="1 2">
    <name type="scientific">Clostridium cibarium</name>
    <dbReference type="NCBI Taxonomy" id="2762247"/>
    <lineage>
        <taxon>Bacteria</taxon>
        <taxon>Bacillati</taxon>
        <taxon>Bacillota</taxon>
        <taxon>Clostridia</taxon>
        <taxon>Eubacteriales</taxon>
        <taxon>Clostridiaceae</taxon>
        <taxon>Clostridium</taxon>
    </lineage>
</organism>
<reference evidence="1 2" key="1">
    <citation type="submission" date="2020-08" db="EMBL/GenBank/DDBJ databases">
        <title>A Genomic Blueprint of the Chicken Gut Microbiome.</title>
        <authorList>
            <person name="Gilroy R."/>
            <person name="Ravi A."/>
            <person name="Getino M."/>
            <person name="Pursley I."/>
            <person name="Horton D.L."/>
            <person name="Alikhan N.-F."/>
            <person name="Baker D."/>
            <person name="Gharbi K."/>
            <person name="Hall N."/>
            <person name="Watson M."/>
            <person name="Adriaenssens E.M."/>
            <person name="Foster-Nyarko E."/>
            <person name="Jarju S."/>
            <person name="Secka A."/>
            <person name="Antonio M."/>
            <person name="Oren A."/>
            <person name="Chaudhuri R."/>
            <person name="La Ragione R.M."/>
            <person name="Hildebrand F."/>
            <person name="Pallen M.J."/>
        </authorList>
    </citation>
    <scope>NUCLEOTIDE SEQUENCE [LARGE SCALE GENOMIC DNA]</scope>
    <source>
        <strain evidence="1 2">Sa3CVN1</strain>
    </source>
</reference>
<evidence type="ECO:0000313" key="2">
    <source>
        <dbReference type="Proteomes" id="UP000627781"/>
    </source>
</evidence>
<accession>A0ABR8PQY3</accession>
<sequence length="49" mass="6039">MKISPEILTEDYWILRMPEIFLTGWNRLNSVCLEYYKNVSNPYYLKHKK</sequence>
<protein>
    <submittedName>
        <fullName evidence="1">Uncharacterized protein</fullName>
    </submittedName>
</protein>
<gene>
    <name evidence="1" type="ORF">H9661_04365</name>
</gene>
<dbReference type="Proteomes" id="UP000627781">
    <property type="component" value="Unassembled WGS sequence"/>
</dbReference>
<comment type="caution">
    <text evidence="1">The sequence shown here is derived from an EMBL/GenBank/DDBJ whole genome shotgun (WGS) entry which is preliminary data.</text>
</comment>
<evidence type="ECO:0000313" key="1">
    <source>
        <dbReference type="EMBL" id="MBD7910589.1"/>
    </source>
</evidence>
<dbReference type="RefSeq" id="WP_191767797.1">
    <property type="nucleotide sequence ID" value="NZ_JACSRA010000005.1"/>
</dbReference>